<comment type="pathway">
    <text evidence="2">Cell wall biogenesis; lipoteichoic acid biosynthesis.</text>
</comment>
<dbReference type="CDD" id="cd16015">
    <property type="entry name" value="LTA_synthase"/>
    <property type="match status" value="1"/>
</dbReference>
<dbReference type="Gene3D" id="3.40.720.10">
    <property type="entry name" value="Alkaline Phosphatase, subunit A"/>
    <property type="match status" value="1"/>
</dbReference>
<dbReference type="Pfam" id="PF00884">
    <property type="entry name" value="Sulfatase"/>
    <property type="match status" value="1"/>
</dbReference>
<accession>A0A9X4RP53</accession>
<dbReference type="PANTHER" id="PTHR47371">
    <property type="entry name" value="LIPOTEICHOIC ACID SYNTHASE"/>
    <property type="match status" value="1"/>
</dbReference>
<dbReference type="AlphaFoldDB" id="A0A9X4RP53"/>
<sequence>MTNVSLLYIESGMYSEIIEYLAIIFIVLVFVVFMTYKNIRISHQTFAFIGFIYLFFQLVFTFLTATVNLYQENFNLRSYFSSHLFSIPLLCFYTLFFISYNGVKESNLYKQQKTVLSDFQYEKLFAIFSLTTFFLQSNVIKFYLDTVYVVTANYLDIIVASNLFLLTYFLIGNVISTYIINAFDNLLNKKMTIPLVYVVSVTLAILVNFFIQFSIQTINIGFDSTYYFFLGSIFQVLILSILFILLYFIINRFFIATISIIIISVIFIITNHLKFQLRNEPVLPSDLVWLWQIDLLFGFVDTTYLVIFVLVVGFVGCLFFYIIKSKRDVKIFSKIVNRIAHMAVIIVIAISIIFSMQSNSEGKIKSNIPVLSRLVNDLDINWKGNSVVANIKSLSFVWINQLVTPIMEKPENYSSATIKDLIEKYTQRASEINESRQNYFQDQTIIYVLSESFSDPNRIPGSEISRDIIPNINNYKSKYTSGLMKSNGYGGGTANMEFQTLTGLAMNSFSPTVSTLNTEVVPKMDYLPGLSNYFDAENKVAIHLESGLNYSRSSVYKKMGFSTFIGTSNAETIVTDFAKVGLYPSDAASYRYVLENLSAKPQFISLITMQNHIPWSIGDPADILATNQYFTEKENDVFTSYVRLLNHTDTATNDFLDKLSTIDKNITVLFYGDHLPSLHSSENFTENPRLQYLTDYFIWSNFETQKMEYPVVNSYDFTALLLETTNSKVTPYFALLTDVLHETDEYGNIDVDSQVLKDFQLIQYDLIRTNGYFKQDSDFFKLGD</sequence>
<evidence type="ECO:0000256" key="7">
    <source>
        <dbReference type="SAM" id="Phobius"/>
    </source>
</evidence>
<dbReference type="InterPro" id="IPR017850">
    <property type="entry name" value="Alkaline_phosphatase_core_sf"/>
</dbReference>
<dbReference type="InterPro" id="IPR050448">
    <property type="entry name" value="OpgB/LTA_synthase_biosynth"/>
</dbReference>
<feature type="transmembrane region" description="Helical" evidence="7">
    <location>
        <begin position="295"/>
        <end position="323"/>
    </location>
</feature>
<dbReference type="EMBL" id="JANFML010000009">
    <property type="protein sequence ID" value="MDG4512050.1"/>
    <property type="molecule type" value="Genomic_DNA"/>
</dbReference>
<feature type="transmembrane region" description="Helical" evidence="7">
    <location>
        <begin position="124"/>
        <end position="144"/>
    </location>
</feature>
<feature type="transmembrane region" description="Helical" evidence="7">
    <location>
        <begin position="48"/>
        <end position="70"/>
    </location>
</feature>
<protein>
    <submittedName>
        <fullName evidence="9">LTA synthase family protein</fullName>
    </submittedName>
</protein>
<evidence type="ECO:0000259" key="8">
    <source>
        <dbReference type="Pfam" id="PF00884"/>
    </source>
</evidence>
<evidence type="ECO:0000313" key="9">
    <source>
        <dbReference type="EMBL" id="MDG4512050.1"/>
    </source>
</evidence>
<evidence type="ECO:0000256" key="1">
    <source>
        <dbReference type="ARBA" id="ARBA00004651"/>
    </source>
</evidence>
<evidence type="ECO:0000256" key="6">
    <source>
        <dbReference type="ARBA" id="ARBA00023136"/>
    </source>
</evidence>
<comment type="subcellular location">
    <subcellularLocation>
        <location evidence="1">Cell membrane</location>
        <topology evidence="1">Multi-pass membrane protein</topology>
    </subcellularLocation>
</comment>
<feature type="transmembrane region" description="Helical" evidence="7">
    <location>
        <begin position="82"/>
        <end position="103"/>
    </location>
</feature>
<feature type="domain" description="Sulfatase N-terminal" evidence="8">
    <location>
        <begin position="443"/>
        <end position="726"/>
    </location>
</feature>
<feature type="transmembrane region" description="Helical" evidence="7">
    <location>
        <begin position="17"/>
        <end position="36"/>
    </location>
</feature>
<comment type="caution">
    <text evidence="9">The sequence shown here is derived from an EMBL/GenBank/DDBJ whole genome shotgun (WGS) entry which is preliminary data.</text>
</comment>
<evidence type="ECO:0000256" key="2">
    <source>
        <dbReference type="ARBA" id="ARBA00004936"/>
    </source>
</evidence>
<evidence type="ECO:0000313" key="10">
    <source>
        <dbReference type="Proteomes" id="UP001152879"/>
    </source>
</evidence>
<keyword evidence="3" id="KW-1003">Cell membrane</keyword>
<keyword evidence="6 7" id="KW-0472">Membrane</keyword>
<organism evidence="9 10">
    <name type="scientific">Streptococcus suis</name>
    <dbReference type="NCBI Taxonomy" id="1307"/>
    <lineage>
        <taxon>Bacteria</taxon>
        <taxon>Bacillati</taxon>
        <taxon>Bacillota</taxon>
        <taxon>Bacilli</taxon>
        <taxon>Lactobacillales</taxon>
        <taxon>Streptococcaceae</taxon>
        <taxon>Streptococcus</taxon>
    </lineage>
</organism>
<gene>
    <name evidence="9" type="ORF">NOL15_04175</name>
</gene>
<evidence type="ECO:0000256" key="5">
    <source>
        <dbReference type="ARBA" id="ARBA00022989"/>
    </source>
</evidence>
<feature type="transmembrane region" description="Helical" evidence="7">
    <location>
        <begin position="227"/>
        <end position="248"/>
    </location>
</feature>
<feature type="transmembrane region" description="Helical" evidence="7">
    <location>
        <begin position="164"/>
        <end position="183"/>
    </location>
</feature>
<feature type="transmembrane region" description="Helical" evidence="7">
    <location>
        <begin position="253"/>
        <end position="275"/>
    </location>
</feature>
<evidence type="ECO:0000256" key="3">
    <source>
        <dbReference type="ARBA" id="ARBA00022475"/>
    </source>
</evidence>
<dbReference type="PANTHER" id="PTHR47371:SF3">
    <property type="entry name" value="PHOSPHOGLYCEROL TRANSFERASE I"/>
    <property type="match status" value="1"/>
</dbReference>
<evidence type="ECO:0000256" key="4">
    <source>
        <dbReference type="ARBA" id="ARBA00022692"/>
    </source>
</evidence>
<dbReference type="SUPFAM" id="SSF53649">
    <property type="entry name" value="Alkaline phosphatase-like"/>
    <property type="match status" value="1"/>
</dbReference>
<dbReference type="GO" id="GO:0005886">
    <property type="term" value="C:plasma membrane"/>
    <property type="evidence" value="ECO:0007669"/>
    <property type="project" value="UniProtKB-SubCell"/>
</dbReference>
<dbReference type="InterPro" id="IPR000917">
    <property type="entry name" value="Sulfatase_N"/>
</dbReference>
<feature type="transmembrane region" description="Helical" evidence="7">
    <location>
        <begin position="335"/>
        <end position="356"/>
    </location>
</feature>
<keyword evidence="4 7" id="KW-0812">Transmembrane</keyword>
<name>A0A9X4RP53_STRSU</name>
<dbReference type="Proteomes" id="UP001152879">
    <property type="component" value="Unassembled WGS sequence"/>
</dbReference>
<reference evidence="9" key="1">
    <citation type="submission" date="2022-07" db="EMBL/GenBank/DDBJ databases">
        <title>Whole Genome Sequencing of Streptococcus suis.</title>
        <authorList>
            <person name="Dai X."/>
            <person name="Huang J."/>
            <person name="Wang L."/>
        </authorList>
    </citation>
    <scope>NUCLEOTIDE SEQUENCE</scope>
    <source>
        <strain evidence="9">SFB2</strain>
    </source>
</reference>
<feature type="transmembrane region" description="Helical" evidence="7">
    <location>
        <begin position="195"/>
        <end position="215"/>
    </location>
</feature>
<keyword evidence="5 7" id="KW-1133">Transmembrane helix</keyword>
<proteinExistence type="predicted"/>